<dbReference type="Proteomes" id="UP000183496">
    <property type="component" value="Unassembled WGS sequence"/>
</dbReference>
<proteinExistence type="predicted"/>
<reference evidence="1 2" key="1">
    <citation type="submission" date="2016-10" db="EMBL/GenBank/DDBJ databases">
        <authorList>
            <person name="Varghese N."/>
            <person name="Submissions S."/>
        </authorList>
    </citation>
    <scope>NUCLEOTIDE SEQUENCE [LARGE SCALE GENOMIC DNA]</scope>
    <source>
        <strain evidence="2">DSM 19823 / KCTC 23066 / CCTCC M 208030 / D25</strain>
    </source>
</reference>
<dbReference type="EMBL" id="FOFY01000004">
    <property type="protein sequence ID" value="SEQ55677.1"/>
    <property type="molecule type" value="Genomic_DNA"/>
</dbReference>
<organism evidence="1 2">
    <name type="scientific">Myroides profundi</name>
    <dbReference type="NCBI Taxonomy" id="480520"/>
    <lineage>
        <taxon>Bacteria</taxon>
        <taxon>Pseudomonadati</taxon>
        <taxon>Bacteroidota</taxon>
        <taxon>Flavobacteriia</taxon>
        <taxon>Flavobacteriales</taxon>
        <taxon>Flavobacteriaceae</taxon>
        <taxon>Myroides</taxon>
    </lineage>
</organism>
<evidence type="ECO:0000313" key="2">
    <source>
        <dbReference type="Proteomes" id="UP000183496"/>
    </source>
</evidence>
<comment type="caution">
    <text evidence="1">The sequence shown here is derived from an EMBL/GenBank/DDBJ whole genome shotgun (WGS) entry which is preliminary data.</text>
</comment>
<dbReference type="KEGG" id="mpw:MPR_3303"/>
<protein>
    <submittedName>
        <fullName evidence="1">Uncharacterized protein</fullName>
    </submittedName>
</protein>
<keyword evidence="2" id="KW-1185">Reference proteome</keyword>
<accession>A0AAJ4W2Z0</accession>
<gene>
    <name evidence="1" type="ORF">SAMN04488089_10452</name>
</gene>
<evidence type="ECO:0000313" key="1">
    <source>
        <dbReference type="EMBL" id="SEQ55677.1"/>
    </source>
</evidence>
<dbReference type="AlphaFoldDB" id="A0AAJ4W2Z0"/>
<name>A0AAJ4W2Z0_MYRPR</name>
<dbReference type="RefSeq" id="WP_041894378.1">
    <property type="nucleotide sequence ID" value="NZ_CP010817.1"/>
</dbReference>
<sequence>MINTILTGFISAVLALYLKYYYDKDKEEKELELVRLSLLDIFIVNISPALKVLSFVYKDAATNFNDKNVTNIISHNFIHFLDIDFQNYLDKNKVIAILGKRKIKSSLLYNINKNLLYLKNQNAKTIMANFQKEENIIIDNYNNKISQLNLLVSNTKSSEIKFQLDKKKLEINNLRIKTKFELDSSYDILNVTIEMVDEIILHLK</sequence>